<organism evidence="5 6">
    <name type="scientific">Sphingobium indicum (strain DSM 16413 / CCM 7287 / MTCC 6362 / UT26 / NBRC 101211 / UT26S)</name>
    <name type="common">Sphingobium japonicum</name>
    <dbReference type="NCBI Taxonomy" id="452662"/>
    <lineage>
        <taxon>Bacteria</taxon>
        <taxon>Pseudomonadati</taxon>
        <taxon>Pseudomonadota</taxon>
        <taxon>Alphaproteobacteria</taxon>
        <taxon>Sphingomonadales</taxon>
        <taxon>Sphingomonadaceae</taxon>
        <taxon>Sphingobium</taxon>
    </lineage>
</organism>
<dbReference type="EMBL" id="AP010803">
    <property type="protein sequence ID" value="BAI98014.1"/>
    <property type="molecule type" value="Genomic_DNA"/>
</dbReference>
<dbReference type="PANTHER" id="PTHR38340:SF1">
    <property type="entry name" value="S-LAYER PROTEIN"/>
    <property type="match status" value="1"/>
</dbReference>
<name>D4Z5Y2_SPHIU</name>
<gene>
    <name evidence="5" type="ordered locus">SJA_C1-31800</name>
</gene>
<dbReference type="InterPro" id="IPR018511">
    <property type="entry name" value="Hemolysin-typ_Ca-bd_CS"/>
</dbReference>
<dbReference type="InterPro" id="IPR011049">
    <property type="entry name" value="Serralysin-like_metalloprot_C"/>
</dbReference>
<dbReference type="PANTHER" id="PTHR38340">
    <property type="entry name" value="S-LAYER PROTEIN"/>
    <property type="match status" value="1"/>
</dbReference>
<dbReference type="Proteomes" id="UP000007753">
    <property type="component" value="Chromosome 1"/>
</dbReference>
<feature type="domain" description="Haemolysin-type calcium binding-related" evidence="4">
    <location>
        <begin position="3268"/>
        <end position="3308"/>
    </location>
</feature>
<feature type="domain" description="Haemolysin-type calcium binding-related" evidence="4">
    <location>
        <begin position="1803"/>
        <end position="1838"/>
    </location>
</feature>
<feature type="domain" description="Haemolysin-type calcium binding-related" evidence="4">
    <location>
        <begin position="3393"/>
        <end position="3433"/>
    </location>
</feature>
<protein>
    <submittedName>
        <fullName evidence="5">Putative Ca2+-binding hemolysin</fullName>
    </submittedName>
</protein>
<accession>D4Z5Y2</accession>
<keyword evidence="6" id="KW-1185">Reference proteome</keyword>
<evidence type="ECO:0000313" key="5">
    <source>
        <dbReference type="EMBL" id="BAI98014.1"/>
    </source>
</evidence>
<evidence type="ECO:0000256" key="3">
    <source>
        <dbReference type="SAM" id="MobiDB-lite"/>
    </source>
</evidence>
<evidence type="ECO:0000259" key="4">
    <source>
        <dbReference type="Pfam" id="PF06594"/>
    </source>
</evidence>
<feature type="region of interest" description="Disordered" evidence="3">
    <location>
        <begin position="1403"/>
        <end position="1441"/>
    </location>
</feature>
<dbReference type="InterPro" id="IPR010566">
    <property type="entry name" value="Haemolys_ca-bd"/>
</dbReference>
<keyword evidence="2" id="KW-0964">Secreted</keyword>
<dbReference type="PRINTS" id="PR00313">
    <property type="entry name" value="CABNDNGRPT"/>
</dbReference>
<feature type="domain" description="Haemolysin-type calcium binding-related" evidence="4">
    <location>
        <begin position="546"/>
        <end position="585"/>
    </location>
</feature>
<dbReference type="Pfam" id="PF00353">
    <property type="entry name" value="HemolysinCabind"/>
    <property type="match status" value="31"/>
</dbReference>
<feature type="domain" description="Haemolysin-type calcium binding-related" evidence="4">
    <location>
        <begin position="1169"/>
        <end position="1214"/>
    </location>
</feature>
<feature type="region of interest" description="Disordered" evidence="3">
    <location>
        <begin position="1729"/>
        <end position="1748"/>
    </location>
</feature>
<dbReference type="GO" id="GO:0005509">
    <property type="term" value="F:calcium ion binding"/>
    <property type="evidence" value="ECO:0007669"/>
    <property type="project" value="InterPro"/>
</dbReference>
<dbReference type="SUPFAM" id="SSF51120">
    <property type="entry name" value="beta-Roll"/>
    <property type="match status" value="25"/>
</dbReference>
<feature type="domain" description="Haemolysin-type calcium binding-related" evidence="4">
    <location>
        <begin position="1010"/>
        <end position="1055"/>
    </location>
</feature>
<feature type="compositionally biased region" description="Low complexity" evidence="3">
    <location>
        <begin position="1431"/>
        <end position="1441"/>
    </location>
</feature>
<feature type="domain" description="Haemolysin-type calcium binding-related" evidence="4">
    <location>
        <begin position="3140"/>
        <end position="3179"/>
    </location>
</feature>
<evidence type="ECO:0000313" key="6">
    <source>
        <dbReference type="Proteomes" id="UP000007753"/>
    </source>
</evidence>
<dbReference type="KEGG" id="sjp:SJA_C1-31800"/>
<dbReference type="InterPro" id="IPR001343">
    <property type="entry name" value="Hemolysn_Ca-bd"/>
</dbReference>
<evidence type="ECO:0000256" key="2">
    <source>
        <dbReference type="ARBA" id="ARBA00022525"/>
    </source>
</evidence>
<reference evidence="5 6" key="1">
    <citation type="journal article" date="2010" name="J. Bacteriol.">
        <title>Complete genome sequence of the representative gamma-hexachlorocyclohexane-degrading bacterium Sphingobium japonicum UT26.</title>
        <authorList>
            <person name="Nagata Y."/>
            <person name="Ohtsubo Y."/>
            <person name="Endo R."/>
            <person name="Ichikawa N."/>
            <person name="Ankai A."/>
            <person name="Oguchi A."/>
            <person name="Fukui S."/>
            <person name="Fujita N."/>
            <person name="Tsuda M."/>
        </authorList>
    </citation>
    <scope>NUCLEOTIDE SEQUENCE [LARGE SCALE GENOMIC DNA]</scope>
    <source>
        <strain evidence="6">DSM 16413 / CCM 7287 / MTCC 6362 / UT26 / NBRC 101211 / UT26S</strain>
    </source>
</reference>
<dbReference type="PROSITE" id="PS00330">
    <property type="entry name" value="HEMOLYSIN_CALCIUM"/>
    <property type="match status" value="27"/>
</dbReference>
<dbReference type="Pfam" id="PF06594">
    <property type="entry name" value="HCBP_related"/>
    <property type="match status" value="16"/>
</dbReference>
<dbReference type="InterPro" id="IPR018247">
    <property type="entry name" value="EF_Hand_1_Ca_BS"/>
</dbReference>
<feature type="domain" description="Haemolysin-type calcium binding-related" evidence="4">
    <location>
        <begin position="1499"/>
        <end position="1534"/>
    </location>
</feature>
<feature type="domain" description="Haemolysin-type calcium binding-related" evidence="4">
    <location>
        <begin position="2194"/>
        <end position="2234"/>
    </location>
</feature>
<dbReference type="HOGENOM" id="CLU_223937_0_0_5"/>
<dbReference type="eggNOG" id="COG2931">
    <property type="taxonomic scope" value="Bacteria"/>
</dbReference>
<feature type="domain" description="Haemolysin-type calcium binding-related" evidence="4">
    <location>
        <begin position="851"/>
        <end position="896"/>
    </location>
</feature>
<feature type="domain" description="Haemolysin-type calcium binding-related" evidence="4">
    <location>
        <begin position="2888"/>
        <end position="2927"/>
    </location>
</feature>
<sequence>MASIGGELLNGDDVEAGSYGMRKKAFVYWNDGTSSDNRIKFSTASDLVEYGVMKAAQQMEIIGGDIYSKRAFYLTMARGAVTSSNGDGATADDGKSSNNVDFGLDLLLGNFAVADRLKVYLANSASINALIAAEPDSVFTTDWLIALASASELGLLKRNEHDWDGGFSYLLDRGNVDARNVGFRFETSSREGNGERVMYLDGAALEDTIDTGSKTIVQGGASDDVLTAYAGGARDGAAAGTAYHIANVFHGGDGDDRIVADDTGDDLFGDGGNDLLVGGKLDDWLFGGAGDDVLDAGGGSGNVLIAGEGNDRLVGSNGVSADPMDSGSDWLLGGLGNDRLYGLGGDDYFEGGQGSDFIEGGKGSDTIIFRAGDGTDRISDIGTDEGDIDVIQFGDGIAPTDVGVVASSSSIDMSMLLGAGGDRIDLRGAALTSRAGIEFFDFGSTIWSRGQITAQAIFAKNAGSIISGSGTAESVDGTRYDDALSGGAGDTLRGGYGSDSYRFALGDGVVTIDERSFASDLDIVTFASSIALADITVTVDPDASQDLIVHVGSAGDRLILKNQDIDSGVNSIEELRFADGTSLTLGDLYQMVLGGAFTAGADVKTGLDQSDRFASGNGDDTLIGGKGNDNLIGGFGLDTYVWNLGDGHDRIEDSNFTEYFYPAWAGTNTLRFGAGISASDVILSRDPADRNNLRVTFTNDTGSILIDDQFIATRYGDYGWGIETFVFDDGTVWDRATIMNQLQPGSLTSLSDTFYGNHFGETVAAGAGDDHIATGNGDDTLAGGLGNDNLIGGFGSDTYVWNLGDGHDRIEDSNFTEYFYPAWAGTNTLRFGAGISASDVILSRDPADRNNLRVTFTNDTGSILIDDQFIATRYGDYGWGIETFVFDDGTVWDRATIMNQLQPGSLTSLSDTFYGNHFGETVAAGAGDDHIATGNGDDTLAGGLGNDNLIGGFGSDTYVWNLGDGHDRIEDSNFTEYFYPAWAGTNTLRFGAGISASDVILSRDPADRNNLRVTFTNDTGSILIDDQFIATRYGDYGWGIETFVFDDGTVWDRATIMNQLQPGSLTSLSDRFDGIQFDEVVESGAGNDYITTNNGNDTLMGGTGDDNLIGGFGSDTYVWNLGDGHDRIEDSNYSETFYPAWVGTNTLRFGAGISASDVILSRDPADRNNLRVTFTNDTGSILIDDQFIGTRYGDYGWGIEIFVFDDGTVWDRATINSQVVVVTLNNIQGTASNNTLLGMGGDDEISGLDGNDTLDGGAGNDRLDGGNGDDILSGGLGDDWLSGGAGNDTYLFNLGDGWDVLQDSSGTDTVRFAAGISAGDIRLSQVRQDGDVDGIMLSIAGTTNRLHLVGQNGANRIERFEFADGTVWTDADLRQHLYSQVLTAGDDIVRGTAFNDTLSGMGGDDEIAGVDGNDTLDGGAGNDRLDGGNGDDQLSGGSGDDWLSGGAGNDTYLFNLGDGWDVLQDSSGTDTVRFAAGISAGDIRLSQVRQDGDVDGIMLSIAGTTNRLHLVGQNGANRIERFEFADGTVWTDADLRQHLYSQVLTAGDDIVRGTAFNDTLSGMGGDDEIAGVDGNDTLDGGAGNDRLDGGNGDDQLSGGSGDDWLSGGAGNDTYLFNLGDGWDVLQDSSGTDTVRFAAGISAGDIRLSQVRQDGDVDGIMLSIAGTTNRLHLVGQNGANRIERFEFADGTVWTDADLRQHLYSQVLTAGDDIVRGTAFNDTLSGMGGDDEIAGLDGNDTLDGGKGSDRLEGGNGNDIYIFNRGDGRDAIWDSGGSDTVRFGAGIAPGDLEFTQAQQDGDSNGLTLAIKGTADQLYIIGQAGGSLIERFEFFDGSVWTPQMLTDLRTSNNIGGQQVAVTMGDDTIVGTSGTDTIRGMGGDDALRGGMGADTYRFARGDGFDTIYDPDEAAATDVLILDGINSGDVAVMFSPTDTDDIILYIDDQSIVYLDQNRVGGKTGIDEIRFADGAIWDRATLLAKASGGQGTVGNDLLIGSNFADTLTGGTGDDRLVGGAGNDIYVYNAGDGNDVIVDSADSADSAAATGNVLSFGPGITLADIRLTRNAVDGPLIISFAGQVGSVTLEGSDVDGLAGVQFLKFADGSVHSMADVRQAALTGQATSGNDLIEGFATADTLTGGAGNDTLIGRGGADTYHFALGYGEDTIIESDGAANKLVFGAGIATASLRLYRTIDAPDDLIIALPNGTDRVVLKDQLSSSGRSGVAKISFANGTVWDRDKIIEQLLSQPATPYADYLVGSDSADSIDGLAGNDFIEGGKGNDILAGSDGNDILFGGIGNDVLYGGEGDDILSGDQGVDTLDGGNGFDTADYSFSLDSWNIDLAAGTASIIQSTGTAPTETLISIESVVGGLGSDRIKGSDVANRIRGGAGNDILEGRGGDDVFIVEGDEEGIDTIDGGEGYDRIEAAADDTIIGLSSLANVELIAANGHANVRIEGTDENDVLDLSAAELSGIVSIDLGAGNDILTGTLGADTINAGAGDDIIRYVGQGAGADVVDGGEGVDRIEAAADNAIIRLASYQNIEAISGGQFTGVVLVRTDAAETTNLSGLSVSGLSRIDLEGGDDIFIGTNQAETVRGGQGNDTLSGNGGDDIFDYVGTANGIDSISGGDGFDTVRASADNTRIVLSSLTSVERLTGNGYANVVVEWGASNDILNFSAVVLDGLTLETGGGNDSVTLTGGGIVLVGGTGNDTFTVSGNGGHTFKFGAGDGNDTLTNPGSGYARNDILQLVGLNADEVSLTRSGDQLKVAITATGEVFNVAYQFWGEAQGAQYGLGSIAFADGTVWDRARIQREARIRGTAAGERIDGTSAPNTIQGNGGDDFLLGAGGDDIYLYASGDGNDHIVDYNNGVADSDTLKLIDLNPGDVELRRSGDQLYVKNLTTGQEIWVEIQFHSSTRYAIENIQFADGTIWDLARIQQEAWYRGTVGAETIDGSGAADTIVGKQENDFLRGGQGNDTYVYASGDGNDHIVDYNGGVADSDTLKLVNLNPGDVELRRWGDQLYIKDLTTGQEIWVEIQFHSSGSYAVENIQFADGTVWNLARIQQEAWIRGTAGAETIDGSGAADTIVGKQGDDFLRGGQGNDTYVYASGDGNDHIVDYNGGVTDSDTLKLVNLNPGDVELRRSGDQLYVKDLTTGQQIWVEIQFHSSGSYAVENIQFADGTVWNLARIKQEAWYRGTSAGERIDGNSEGNTLLGKEGNDHLVGGAGSDTYVYQSGDGSDRIEDSPSTTTDVDRLVLLDLNPDDVTFSRVTSTGYMKVNATGEVLTIDYQFWNELVESRGLEEIQFADGTIWNRSQILAAGWFRGGDGNDSLSGYATANTFEGGKGDDYLVGAAGDDTYVYRSGDGSDHIWDYNAGASDTDTLKLVDLNPSDVELRRSGDHLYVKDLTTGQEIWIEYHFYSDSRDVVERIQFADGTVWDRSNIAAFVATAGNDTITGNSGANILRGFAGDDGIVGLAGDDTVYGDDGNDLLYGDGLGSTGPNLIVNGSFEEQGTNPSYQSWGVWLDAIPGWIKSNPGRYNQTSSGFSGIPSTEGQYYLDLDDAGQVGGNMDIRQMIGGLTAGETMLLSFDHANSRQSASGFFNVYWNGQKVASITDTSLQMQTENILVTAIAGDNELRFQGTGAEDGLGAALDNIRMSTAAQTISNDMLYGGAGTDYLDGGAGDDQLDGGDDNDMLFGDGLLPIGTNLIVNGSFESLGPNPSYQGWGVWSDAMPGWTKTNVGRFNQVYSGNDGSYATDGQFLLDLDDAGQAGSNMDVRQTIGGLTAGQALALTFDHGNPRNSDSGFFEVYWNDQLLATITDLGGQMRSTELHVIAADGDNVLRFQGIGAGDAVGGQIDNVQLFATQSAGTGSDILTGGAGNDWLDGGAGADMAVFSGAMADYTVVTTNGTVTIVDSQPLLDGNDGTDTLVGIETVSFRDGSLNLAAPIVLDLNGNGVSLVDNRNTKVSFDWDGDGQRDQTGWIGKDDGLLFIDRDGNGTVTNGGELSFTSDKEGAKSDLDGLRAFDSDGDGILSSADDQFDRFKVWRDKNGNGQVDKKEILSLQKAGVASIDLTGEAVNQNWEWGENITVNTGSFTRTNGTVGSFSDVALSYDTSTPQNAAINKAASQLSEAMAGFWDGRGTAAFGKFEALAERRDNFLAAARGGWR</sequence>
<feature type="compositionally biased region" description="Low complexity" evidence="3">
    <location>
        <begin position="1593"/>
        <end position="1603"/>
    </location>
</feature>
<feature type="domain" description="Haemolysin-type calcium binding-related" evidence="4">
    <location>
        <begin position="2759"/>
        <end position="2801"/>
    </location>
</feature>
<dbReference type="Gene3D" id="2.150.10.10">
    <property type="entry name" value="Serralysin-like metalloprotease, C-terminal"/>
    <property type="match status" value="18"/>
</dbReference>
<dbReference type="Gene3D" id="2.160.20.160">
    <property type="match status" value="1"/>
</dbReference>
<dbReference type="GO" id="GO:0005576">
    <property type="term" value="C:extracellular region"/>
    <property type="evidence" value="ECO:0007669"/>
    <property type="project" value="UniProtKB-SubCell"/>
</dbReference>
<feature type="domain" description="Haemolysin-type calcium binding-related" evidence="4">
    <location>
        <begin position="3014"/>
        <end position="3053"/>
    </location>
</feature>
<feature type="region of interest" description="Disordered" evidence="3">
    <location>
        <begin position="1565"/>
        <end position="1603"/>
    </location>
</feature>
<evidence type="ECO:0000256" key="1">
    <source>
        <dbReference type="ARBA" id="ARBA00004613"/>
    </source>
</evidence>
<dbReference type="PROSITE" id="PS00018">
    <property type="entry name" value="EF_HAND_1"/>
    <property type="match status" value="1"/>
</dbReference>
<feature type="domain" description="Haemolysin-type calcium binding-related" evidence="4">
    <location>
        <begin position="1337"/>
        <end position="1372"/>
    </location>
</feature>
<proteinExistence type="predicted"/>
<dbReference type="InterPro" id="IPR050557">
    <property type="entry name" value="RTX_toxin/Mannuronan_C5-epim"/>
</dbReference>
<comment type="subcellular location">
    <subcellularLocation>
        <location evidence="1">Secreted</location>
    </subcellularLocation>
</comment>
<feature type="domain" description="Haemolysin-type calcium binding-related" evidence="4">
    <location>
        <begin position="692"/>
        <end position="737"/>
    </location>
</feature>
<feature type="domain" description="Haemolysin-type calcium binding-related" evidence="4">
    <location>
        <begin position="1661"/>
        <end position="1696"/>
    </location>
</feature>
<dbReference type="STRING" id="452662.SJA_C1-31800"/>